<protein>
    <recommendedName>
        <fullName evidence="3">diguanylate cyclase</fullName>
        <ecNumber evidence="3">2.7.7.65</ecNumber>
    </recommendedName>
</protein>
<dbReference type="NCBIfam" id="TIGR00254">
    <property type="entry name" value="GGDEF"/>
    <property type="match status" value="1"/>
</dbReference>
<dbReference type="PROSITE" id="PS50887">
    <property type="entry name" value="GGDEF"/>
    <property type="match status" value="1"/>
</dbReference>
<dbReference type="PANTHER" id="PTHR45138">
    <property type="entry name" value="REGULATORY COMPONENTS OF SENSORY TRANSDUCTION SYSTEM"/>
    <property type="match status" value="1"/>
</dbReference>
<dbReference type="InterPro" id="IPR033424">
    <property type="entry name" value="MASE4"/>
</dbReference>
<keyword evidence="6" id="KW-1133">Transmembrane helix</keyword>
<dbReference type="CDD" id="cd01949">
    <property type="entry name" value="GGDEF"/>
    <property type="match status" value="1"/>
</dbReference>
<dbReference type="GO" id="GO:0052621">
    <property type="term" value="F:diguanylate cyclase activity"/>
    <property type="evidence" value="ECO:0007669"/>
    <property type="project" value="UniProtKB-EC"/>
</dbReference>
<dbReference type="Gene3D" id="3.30.70.270">
    <property type="match status" value="1"/>
</dbReference>
<dbReference type="SUPFAM" id="SSF55073">
    <property type="entry name" value="Nucleotide cyclase"/>
    <property type="match status" value="1"/>
</dbReference>
<dbReference type="AlphaFoldDB" id="A0A427KK61"/>
<feature type="transmembrane region" description="Helical" evidence="6">
    <location>
        <begin position="253"/>
        <end position="273"/>
    </location>
</feature>
<dbReference type="EMBL" id="RHWT01000017">
    <property type="protein sequence ID" value="RSB30090.1"/>
    <property type="molecule type" value="Genomic_DNA"/>
</dbReference>
<feature type="transmembrane region" description="Helical" evidence="6">
    <location>
        <begin position="189"/>
        <end position="213"/>
    </location>
</feature>
<dbReference type="GO" id="GO:1902201">
    <property type="term" value="P:negative regulation of bacterial-type flagellum-dependent cell motility"/>
    <property type="evidence" value="ECO:0007669"/>
    <property type="project" value="TreeGrafter"/>
</dbReference>
<comment type="pathway">
    <text evidence="2">Purine metabolism; 3',5'-cyclic di-GMP biosynthesis.</text>
</comment>
<dbReference type="PANTHER" id="PTHR45138:SF9">
    <property type="entry name" value="DIGUANYLATE CYCLASE DGCM-RELATED"/>
    <property type="match status" value="1"/>
</dbReference>
<feature type="transmembrane region" description="Helical" evidence="6">
    <location>
        <begin position="43"/>
        <end position="62"/>
    </location>
</feature>
<organism evidence="8 9">
    <name type="scientific">Enterobacter cloacae</name>
    <dbReference type="NCBI Taxonomy" id="550"/>
    <lineage>
        <taxon>Bacteria</taxon>
        <taxon>Pseudomonadati</taxon>
        <taxon>Pseudomonadota</taxon>
        <taxon>Gammaproteobacteria</taxon>
        <taxon>Enterobacterales</taxon>
        <taxon>Enterobacteriaceae</taxon>
        <taxon>Enterobacter</taxon>
        <taxon>Enterobacter cloacae complex</taxon>
    </lineage>
</organism>
<evidence type="ECO:0000256" key="2">
    <source>
        <dbReference type="ARBA" id="ARBA00004665"/>
    </source>
</evidence>
<evidence type="ECO:0000259" key="7">
    <source>
        <dbReference type="PROSITE" id="PS50887"/>
    </source>
</evidence>
<feature type="transmembrane region" description="Helical" evidence="6">
    <location>
        <begin position="220"/>
        <end position="241"/>
    </location>
</feature>
<evidence type="ECO:0000256" key="5">
    <source>
        <dbReference type="ARBA" id="ARBA00034247"/>
    </source>
</evidence>
<keyword evidence="6" id="KW-0472">Membrane</keyword>
<name>A0A427KK61_ENTCL</name>
<evidence type="ECO:0000313" key="8">
    <source>
        <dbReference type="EMBL" id="RSB30090.1"/>
    </source>
</evidence>
<dbReference type="FunFam" id="3.30.70.270:FF:000001">
    <property type="entry name" value="Diguanylate cyclase domain protein"/>
    <property type="match status" value="1"/>
</dbReference>
<keyword evidence="6" id="KW-0812">Transmembrane</keyword>
<comment type="catalytic activity">
    <reaction evidence="5">
        <text>2 GTP = 3',3'-c-di-GMP + 2 diphosphate</text>
        <dbReference type="Rhea" id="RHEA:24898"/>
        <dbReference type="ChEBI" id="CHEBI:33019"/>
        <dbReference type="ChEBI" id="CHEBI:37565"/>
        <dbReference type="ChEBI" id="CHEBI:58805"/>
        <dbReference type="EC" id="2.7.7.65"/>
    </reaction>
</comment>
<dbReference type="SMART" id="SM00267">
    <property type="entry name" value="GGDEF"/>
    <property type="match status" value="1"/>
</dbReference>
<gene>
    <name evidence="8" type="ORF">EGK68_14105</name>
</gene>
<feature type="transmembrane region" description="Helical" evidence="6">
    <location>
        <begin position="74"/>
        <end position="94"/>
    </location>
</feature>
<comment type="cofactor">
    <cofactor evidence="1">
        <name>Mg(2+)</name>
        <dbReference type="ChEBI" id="CHEBI:18420"/>
    </cofactor>
</comment>
<evidence type="ECO:0000256" key="1">
    <source>
        <dbReference type="ARBA" id="ARBA00001946"/>
    </source>
</evidence>
<dbReference type="InterPro" id="IPR029787">
    <property type="entry name" value="Nucleotide_cyclase"/>
</dbReference>
<keyword evidence="4" id="KW-0547">Nucleotide-binding</keyword>
<dbReference type="GO" id="GO:0005525">
    <property type="term" value="F:GTP binding"/>
    <property type="evidence" value="ECO:0007669"/>
    <property type="project" value="UniProtKB-KW"/>
</dbReference>
<feature type="transmembrane region" description="Helical" evidence="6">
    <location>
        <begin position="149"/>
        <end position="169"/>
    </location>
</feature>
<dbReference type="InterPro" id="IPR000160">
    <property type="entry name" value="GGDEF_dom"/>
</dbReference>
<evidence type="ECO:0000256" key="6">
    <source>
        <dbReference type="SAM" id="Phobius"/>
    </source>
</evidence>
<reference evidence="8 9" key="1">
    <citation type="submission" date="2018-10" db="EMBL/GenBank/DDBJ databases">
        <title>Transmission dynamics of multidrug resistant bacteria on intensive care unit surfaces.</title>
        <authorList>
            <person name="D'Souza A.W."/>
            <person name="Potter R.F."/>
            <person name="Wallace M."/>
            <person name="Shupe A."/>
            <person name="Patel S."/>
            <person name="Sun S."/>
            <person name="Gul D."/>
            <person name="Kwon J.H."/>
            <person name="Andleeb S."/>
            <person name="Burnham C.-A.D."/>
            <person name="Dantas G."/>
        </authorList>
    </citation>
    <scope>NUCLEOTIDE SEQUENCE [LARGE SCALE GENOMIC DNA]</scope>
    <source>
        <strain evidence="8 9">EC_073</strain>
    </source>
</reference>
<dbReference type="EC" id="2.7.7.65" evidence="3"/>
<evidence type="ECO:0000256" key="4">
    <source>
        <dbReference type="ARBA" id="ARBA00023134"/>
    </source>
</evidence>
<feature type="domain" description="GGDEF" evidence="7">
    <location>
        <begin position="319"/>
        <end position="454"/>
    </location>
</feature>
<feature type="transmembrane region" description="Helical" evidence="6">
    <location>
        <begin position="114"/>
        <end position="137"/>
    </location>
</feature>
<comment type="caution">
    <text evidence="8">The sequence shown here is derived from an EMBL/GenBank/DDBJ whole genome shotgun (WGS) entry which is preliminary data.</text>
</comment>
<proteinExistence type="predicted"/>
<dbReference type="InterPro" id="IPR043128">
    <property type="entry name" value="Rev_trsase/Diguanyl_cyclase"/>
</dbReference>
<evidence type="ECO:0000256" key="3">
    <source>
        <dbReference type="ARBA" id="ARBA00012528"/>
    </source>
</evidence>
<sequence>MLAITRYVKKPYIPFCLGCIVVIGILQFLFLKLVEWVPSFSPLLFPTLTIFLLVFHLFIACFMAMKYWCDRRRLYLIAIAFAFGGSALLMVGTLTSFPAWLDLYQFNVVDYNDAMIFFMFQHLLMAVLMIVSALLYIVRDNPLPRMAHISIVAATFLFTVIMVMLAWIYSSHSPWLSLDLVDNETHQFMVLWSHAINIVLIILWVVTLATLMLITRVRNLFWVGGNFLCVCYIVTLAMLLAGGHAEDISWYRARLFETVATLLIIFVLLYDVFQLYRDSHLKYQQSYQNSIRDPLTRLYNRSYFYDALNQALSTSKASRPVSVIVSDLDRFKRINDCYGHLQGDKVLQFVANLLMDSVRPQDIAARIGGEEFVLMLTNTSSEAAYRVAERIRLNLSSFDKTSSEGQLPEPITISMGVFTATSVDVTAEECVGNADKAMYEAKETGRNRVIVFRG</sequence>
<dbReference type="Pfam" id="PF00990">
    <property type="entry name" value="GGDEF"/>
    <property type="match status" value="1"/>
</dbReference>
<feature type="transmembrane region" description="Helical" evidence="6">
    <location>
        <begin position="12"/>
        <end position="31"/>
    </location>
</feature>
<evidence type="ECO:0000313" key="9">
    <source>
        <dbReference type="Proteomes" id="UP000275321"/>
    </source>
</evidence>
<dbReference type="GO" id="GO:0005886">
    <property type="term" value="C:plasma membrane"/>
    <property type="evidence" value="ECO:0007669"/>
    <property type="project" value="TreeGrafter"/>
</dbReference>
<keyword evidence="4" id="KW-0342">GTP-binding</keyword>
<dbReference type="InterPro" id="IPR050469">
    <property type="entry name" value="Diguanylate_Cyclase"/>
</dbReference>
<dbReference type="RefSeq" id="WP_125365342.1">
    <property type="nucleotide sequence ID" value="NZ_RHWT01000017.1"/>
</dbReference>
<dbReference type="Proteomes" id="UP000275321">
    <property type="component" value="Unassembled WGS sequence"/>
</dbReference>
<accession>A0A427KK61</accession>
<dbReference type="GO" id="GO:0043709">
    <property type="term" value="P:cell adhesion involved in single-species biofilm formation"/>
    <property type="evidence" value="ECO:0007669"/>
    <property type="project" value="TreeGrafter"/>
</dbReference>
<dbReference type="Pfam" id="PF17158">
    <property type="entry name" value="MASE4"/>
    <property type="match status" value="1"/>
</dbReference>